<dbReference type="InterPro" id="IPR020396">
    <property type="entry name" value="NADH_UbQ_OxRdtase_CS"/>
</dbReference>
<keyword evidence="3 5" id="KW-0874">Quinone</keyword>
<comment type="function">
    <text evidence="3">NDH-1 shuttles electrons from NADH, via FMN and iron-sulfur (Fe-S) centers, to quinones in the respiratory chain. The immediate electron acceptor for the enzyme in this species is believed to be a menaquinone. Couples the redox reaction to proton translocation (for every two electrons transferred, four hydrogen ions are translocated across the cytoplasmic membrane), and thus conserves the redox energy in a proton gradient.</text>
</comment>
<dbReference type="Proteomes" id="UP001501508">
    <property type="component" value="Unassembled WGS sequence"/>
</dbReference>
<dbReference type="PANTHER" id="PTHR10884">
    <property type="entry name" value="NADH DEHYDROGENASE UBIQUINONE IRON-SULFUR PROTEIN 3"/>
    <property type="match status" value="1"/>
</dbReference>
<evidence type="ECO:0000313" key="7">
    <source>
        <dbReference type="EMBL" id="GAA4441979.1"/>
    </source>
</evidence>
<evidence type="ECO:0000256" key="3">
    <source>
        <dbReference type="HAMAP-Rule" id="MF_01357"/>
    </source>
</evidence>
<protein>
    <recommendedName>
        <fullName evidence="3">NADH-quinone oxidoreductase subunit C</fullName>
        <ecNumber evidence="3">7.1.1.-</ecNumber>
    </recommendedName>
    <alternativeName>
        <fullName evidence="3">NADH dehydrogenase I subunit C</fullName>
    </alternativeName>
    <alternativeName>
        <fullName evidence="3">NDH-1 subunit C</fullName>
    </alternativeName>
</protein>
<reference evidence="8" key="1">
    <citation type="journal article" date="2019" name="Int. J. Syst. Evol. Microbiol.">
        <title>The Global Catalogue of Microorganisms (GCM) 10K type strain sequencing project: providing services to taxonomists for standard genome sequencing and annotation.</title>
        <authorList>
            <consortium name="The Broad Institute Genomics Platform"/>
            <consortium name="The Broad Institute Genome Sequencing Center for Infectious Disease"/>
            <person name="Wu L."/>
            <person name="Ma J."/>
        </authorList>
    </citation>
    <scope>NUCLEOTIDE SEQUENCE [LARGE SCALE GENOMIC DNA]</scope>
    <source>
        <strain evidence="8">JCM 31920</strain>
    </source>
</reference>
<evidence type="ECO:0000259" key="6">
    <source>
        <dbReference type="Pfam" id="PF00329"/>
    </source>
</evidence>
<evidence type="ECO:0000256" key="4">
    <source>
        <dbReference type="RuleBase" id="RU003456"/>
    </source>
</evidence>
<keyword evidence="8" id="KW-1185">Reference proteome</keyword>
<accession>A0ABP8M3D3</accession>
<dbReference type="PROSITE" id="PS00542">
    <property type="entry name" value="COMPLEX1_30K"/>
    <property type="match status" value="1"/>
</dbReference>
<comment type="caution">
    <text evidence="7">The sequence shown here is derived from an EMBL/GenBank/DDBJ whole genome shotgun (WGS) entry which is preliminary data.</text>
</comment>
<comment type="subcellular location">
    <subcellularLocation>
        <location evidence="3">Cell membrane</location>
        <topology evidence="3">Peripheral membrane protein</topology>
        <orientation evidence="3">Cytoplasmic side</orientation>
    </subcellularLocation>
</comment>
<evidence type="ECO:0000256" key="1">
    <source>
        <dbReference type="ARBA" id="ARBA00007569"/>
    </source>
</evidence>
<dbReference type="InterPro" id="IPR010218">
    <property type="entry name" value="NADH_DH_suC"/>
</dbReference>
<dbReference type="EMBL" id="BAABEY010000026">
    <property type="protein sequence ID" value="GAA4441979.1"/>
    <property type="molecule type" value="Genomic_DNA"/>
</dbReference>
<evidence type="ECO:0000256" key="2">
    <source>
        <dbReference type="ARBA" id="ARBA00022448"/>
    </source>
</evidence>
<dbReference type="HAMAP" id="MF_01357">
    <property type="entry name" value="NDH1_NuoC"/>
    <property type="match status" value="1"/>
</dbReference>
<dbReference type="InterPro" id="IPR037232">
    <property type="entry name" value="NADH_quin_OxRdtase_su_C/D-like"/>
</dbReference>
<dbReference type="RefSeq" id="WP_345030214.1">
    <property type="nucleotide sequence ID" value="NZ_BAABEY010000026.1"/>
</dbReference>
<organism evidence="7 8">
    <name type="scientific">Ravibacter arvi</name>
    <dbReference type="NCBI Taxonomy" id="2051041"/>
    <lineage>
        <taxon>Bacteria</taxon>
        <taxon>Pseudomonadati</taxon>
        <taxon>Bacteroidota</taxon>
        <taxon>Cytophagia</taxon>
        <taxon>Cytophagales</taxon>
        <taxon>Spirosomataceae</taxon>
        <taxon>Ravibacter</taxon>
    </lineage>
</organism>
<proteinExistence type="inferred from homology"/>
<evidence type="ECO:0000313" key="8">
    <source>
        <dbReference type="Proteomes" id="UP001501508"/>
    </source>
</evidence>
<keyword evidence="3" id="KW-1003">Cell membrane</keyword>
<keyword evidence="3 4" id="KW-1278">Translocase</keyword>
<dbReference type="Gene3D" id="3.30.460.80">
    <property type="entry name" value="NADH:ubiquinone oxidoreductase, 30kDa subunit"/>
    <property type="match status" value="1"/>
</dbReference>
<comment type="subunit">
    <text evidence="3">NDH-1 is composed of 14 different subunits. Subunits NuoB, C, D, E, F, and G constitute the peripheral sector of the complex.</text>
</comment>
<keyword evidence="3 4" id="KW-0520">NAD</keyword>
<sequence>MVFSEIVSVLEEALGEDAFVSVNANAIQPFVEIEAFSLRKVCQVLFEDERLYFDYLACVTGIDNGPENGSMEVIYHFNSIPFGHGFILKVVVERGGEALPSVPTVSDLWRTADWHEREVFDLFGIRFEGHQDMRRILLPADWEGYPLRKDYQEQEYYHGIKVRYEDREDPAGPASQ</sequence>
<gene>
    <name evidence="3" type="primary">nuoC</name>
    <name evidence="7" type="ORF">GCM10023091_27990</name>
</gene>
<dbReference type="Pfam" id="PF00329">
    <property type="entry name" value="Complex1_30kDa"/>
    <property type="match status" value="1"/>
</dbReference>
<dbReference type="PANTHER" id="PTHR10884:SF14">
    <property type="entry name" value="NADH DEHYDROGENASE [UBIQUINONE] IRON-SULFUR PROTEIN 3, MITOCHONDRIAL"/>
    <property type="match status" value="1"/>
</dbReference>
<keyword evidence="3" id="KW-0472">Membrane</keyword>
<dbReference type="InterPro" id="IPR001268">
    <property type="entry name" value="NADH_UbQ_OxRdtase_30kDa_su"/>
</dbReference>
<name>A0ABP8M3D3_9BACT</name>
<dbReference type="EC" id="7.1.1.-" evidence="3"/>
<keyword evidence="2 3" id="KW-0813">Transport</keyword>
<comment type="similarity">
    <text evidence="1 3 4">Belongs to the complex I 30 kDa subunit family.</text>
</comment>
<feature type="domain" description="NADH:ubiquinone oxidoreductase 30kDa subunit" evidence="6">
    <location>
        <begin position="32"/>
        <end position="156"/>
    </location>
</feature>
<evidence type="ECO:0000256" key="5">
    <source>
        <dbReference type="RuleBase" id="RU003582"/>
    </source>
</evidence>
<dbReference type="SUPFAM" id="SSF143243">
    <property type="entry name" value="Nqo5-like"/>
    <property type="match status" value="1"/>
</dbReference>
<comment type="catalytic activity">
    <reaction evidence="3 5">
        <text>a quinone + NADH + 5 H(+)(in) = a quinol + NAD(+) + 4 H(+)(out)</text>
        <dbReference type="Rhea" id="RHEA:57888"/>
        <dbReference type="ChEBI" id="CHEBI:15378"/>
        <dbReference type="ChEBI" id="CHEBI:24646"/>
        <dbReference type="ChEBI" id="CHEBI:57540"/>
        <dbReference type="ChEBI" id="CHEBI:57945"/>
        <dbReference type="ChEBI" id="CHEBI:132124"/>
    </reaction>
</comment>